<dbReference type="RefSeq" id="WP_270074959.1">
    <property type="nucleotide sequence ID" value="NZ_JAJAQC010000073.1"/>
</dbReference>
<sequence length="82" mass="8881">MAGRDRPPRGTHDRPYSALNLRLVLAALGVVVCVALGVAAWVADFAVLALVLWALAVVGVVDAVVVQRRRRRRGPGHRSLFE</sequence>
<comment type="caution">
    <text evidence="2">The sequence shown here is derived from an EMBL/GenBank/DDBJ whole genome shotgun (WGS) entry which is preliminary data.</text>
</comment>
<organism evidence="2 3">
    <name type="scientific">Streptomonospora mangrovi</name>
    <dbReference type="NCBI Taxonomy" id="2883123"/>
    <lineage>
        <taxon>Bacteria</taxon>
        <taxon>Bacillati</taxon>
        <taxon>Actinomycetota</taxon>
        <taxon>Actinomycetes</taxon>
        <taxon>Streptosporangiales</taxon>
        <taxon>Nocardiopsidaceae</taxon>
        <taxon>Streptomonospora</taxon>
    </lineage>
</organism>
<name>A0A9X3NT66_9ACTN</name>
<proteinExistence type="predicted"/>
<reference evidence="2" key="1">
    <citation type="submission" date="2021-10" db="EMBL/GenBank/DDBJ databases">
        <title>Streptomonospora sp. nov., isolated from mangrove soil.</title>
        <authorList>
            <person name="Chen X."/>
            <person name="Ge X."/>
            <person name="Liu W."/>
        </authorList>
    </citation>
    <scope>NUCLEOTIDE SEQUENCE</scope>
    <source>
        <strain evidence="2">S1-112</strain>
    </source>
</reference>
<evidence type="ECO:0000256" key="1">
    <source>
        <dbReference type="SAM" id="Phobius"/>
    </source>
</evidence>
<gene>
    <name evidence="2" type="ORF">LG943_25860</name>
</gene>
<dbReference type="AlphaFoldDB" id="A0A9X3NT66"/>
<dbReference type="Pfam" id="PF19870">
    <property type="entry name" value="DUF6343"/>
    <property type="match status" value="1"/>
</dbReference>
<keyword evidence="1" id="KW-0812">Transmembrane</keyword>
<feature type="transmembrane region" description="Helical" evidence="1">
    <location>
        <begin position="47"/>
        <end position="66"/>
    </location>
</feature>
<dbReference type="Proteomes" id="UP001140076">
    <property type="component" value="Unassembled WGS sequence"/>
</dbReference>
<accession>A0A9X3NT66</accession>
<dbReference type="EMBL" id="JAJAQC010000073">
    <property type="protein sequence ID" value="MDA0567721.1"/>
    <property type="molecule type" value="Genomic_DNA"/>
</dbReference>
<feature type="transmembrane region" description="Helical" evidence="1">
    <location>
        <begin position="21"/>
        <end position="41"/>
    </location>
</feature>
<keyword evidence="1" id="KW-0472">Membrane</keyword>
<protein>
    <submittedName>
        <fullName evidence="2">Uncharacterized protein</fullName>
    </submittedName>
</protein>
<evidence type="ECO:0000313" key="3">
    <source>
        <dbReference type="Proteomes" id="UP001140076"/>
    </source>
</evidence>
<keyword evidence="1" id="KW-1133">Transmembrane helix</keyword>
<evidence type="ECO:0000313" key="2">
    <source>
        <dbReference type="EMBL" id="MDA0567721.1"/>
    </source>
</evidence>
<dbReference type="InterPro" id="IPR045924">
    <property type="entry name" value="DUF6343"/>
</dbReference>
<keyword evidence="3" id="KW-1185">Reference proteome</keyword>